<feature type="compositionally biased region" description="Basic and acidic residues" evidence="1">
    <location>
        <begin position="1"/>
        <end position="11"/>
    </location>
</feature>
<dbReference type="EMBL" id="CP014206">
    <property type="protein sequence ID" value="AMK09719.1"/>
    <property type="molecule type" value="Genomic_DNA"/>
</dbReference>
<protein>
    <submittedName>
        <fullName evidence="3">Uncharacterized protein</fullName>
    </submittedName>
</protein>
<name>A0A140D952_9BACT</name>
<accession>A0A140D952</accession>
<dbReference type="AlphaFoldDB" id="A0A140D952"/>
<dbReference type="KEGG" id="dej:AWY79_00660"/>
<keyword evidence="4" id="KW-1185">Reference proteome</keyword>
<reference evidence="2 4" key="1">
    <citation type="journal article" date="2016" name="Front. Microbiol.">
        <title>Genome Sequence of the Piezophilic, Mesophilic Sulfate-Reducing Bacterium Desulfovibrio indicus J2T.</title>
        <authorList>
            <person name="Cao J."/>
            <person name="Maignien L."/>
            <person name="Shao Z."/>
            <person name="Alain K."/>
            <person name="Jebbar M."/>
        </authorList>
    </citation>
    <scope>NUCLEOTIDE SEQUENCE [LARGE SCALE GENOMIC DNA]</scope>
    <source>
        <strain evidence="2 4">J2</strain>
    </source>
</reference>
<evidence type="ECO:0000313" key="5">
    <source>
        <dbReference type="Proteomes" id="UP000295506"/>
    </source>
</evidence>
<evidence type="ECO:0000256" key="1">
    <source>
        <dbReference type="SAM" id="MobiDB-lite"/>
    </source>
</evidence>
<gene>
    <name evidence="2" type="ORF">AWY79_00660</name>
    <name evidence="3" type="ORF">EDC59_1218</name>
</gene>
<reference evidence="3 5" key="2">
    <citation type="submission" date="2019-03" db="EMBL/GenBank/DDBJ databases">
        <title>Genomic Encyclopedia of Type Strains, Phase IV (KMG-IV): sequencing the most valuable type-strain genomes for metagenomic binning, comparative biology and taxonomic classification.</title>
        <authorList>
            <person name="Goeker M."/>
        </authorList>
    </citation>
    <scope>NUCLEOTIDE SEQUENCE [LARGE SCALE GENOMIC DNA]</scope>
    <source>
        <strain evidence="3 5">DSM 101483</strain>
    </source>
</reference>
<feature type="region of interest" description="Disordered" evidence="1">
    <location>
        <begin position="1"/>
        <end position="57"/>
    </location>
</feature>
<evidence type="ECO:0000313" key="4">
    <source>
        <dbReference type="Proteomes" id="UP000055611"/>
    </source>
</evidence>
<evidence type="ECO:0000313" key="2">
    <source>
        <dbReference type="EMBL" id="AMK09719.1"/>
    </source>
</evidence>
<dbReference type="Proteomes" id="UP000055611">
    <property type="component" value="Chromosome"/>
</dbReference>
<organism evidence="3 5">
    <name type="scientific">Pseudodesulfovibrio indicus</name>
    <dbReference type="NCBI Taxonomy" id="1716143"/>
    <lineage>
        <taxon>Bacteria</taxon>
        <taxon>Pseudomonadati</taxon>
        <taxon>Thermodesulfobacteriota</taxon>
        <taxon>Desulfovibrionia</taxon>
        <taxon>Desulfovibrionales</taxon>
        <taxon>Desulfovibrionaceae</taxon>
    </lineage>
</organism>
<proteinExistence type="predicted"/>
<sequence>MAKERDRRIGEDQLVYGLPKRMAARATGKARESGGSVSGDPPYRPTPEPEEPGKHFFRTVHPKPGACEKCKEMEGIKFKEEPERPHPNCKSEIRKNEAKPEKRYFSGFLSGYEDNAVYQFWGLDTVVVTVTHVTGALASGVHVFSNRDGDRQSHILGGSVSFEFHAETDVPVFWSIHLIQKGANNTMVRYDVEYGILP</sequence>
<evidence type="ECO:0000313" key="3">
    <source>
        <dbReference type="EMBL" id="TDT81342.1"/>
    </source>
</evidence>
<dbReference type="RefSeq" id="WP_066799109.1">
    <property type="nucleotide sequence ID" value="NZ_CP014206.1"/>
</dbReference>
<dbReference type="Proteomes" id="UP000295506">
    <property type="component" value="Unassembled WGS sequence"/>
</dbReference>
<dbReference type="EMBL" id="SOBK01000021">
    <property type="protein sequence ID" value="TDT81342.1"/>
    <property type="molecule type" value="Genomic_DNA"/>
</dbReference>
<dbReference type="OrthoDB" id="5452822at2"/>